<dbReference type="Proteomes" id="UP001152799">
    <property type="component" value="Chromosome 3"/>
</dbReference>
<dbReference type="InterPro" id="IPR043129">
    <property type="entry name" value="ATPase_NBD"/>
</dbReference>
<dbReference type="OrthoDB" id="5132116at2759"/>
<reference evidence="3" key="1">
    <citation type="submission" date="2022-01" db="EMBL/GenBank/DDBJ databases">
        <authorList>
            <person name="King R."/>
        </authorList>
    </citation>
    <scope>NUCLEOTIDE SEQUENCE</scope>
</reference>
<dbReference type="Gene3D" id="3.90.640.10">
    <property type="entry name" value="Actin, Chain A, domain 4"/>
    <property type="match status" value="1"/>
</dbReference>
<gene>
    <name evidence="3" type="ORF">CEUTPL_LOCUS6647</name>
</gene>
<keyword evidence="4" id="KW-1185">Reference proteome</keyword>
<dbReference type="EMBL" id="OU892279">
    <property type="protein sequence ID" value="CAG9766055.1"/>
    <property type="molecule type" value="Genomic_DNA"/>
</dbReference>
<dbReference type="SUPFAM" id="SSF53067">
    <property type="entry name" value="Actin-like ATPase domain"/>
    <property type="match status" value="2"/>
</dbReference>
<dbReference type="FunFam" id="3.30.420.40:FF:000050">
    <property type="entry name" value="Actin, alpha skeletal muscle"/>
    <property type="match status" value="1"/>
</dbReference>
<dbReference type="Gene3D" id="3.30.420.40">
    <property type="match status" value="2"/>
</dbReference>
<dbReference type="PANTHER" id="PTHR11937">
    <property type="entry name" value="ACTIN"/>
    <property type="match status" value="1"/>
</dbReference>
<accession>A0A9N9QN12</accession>
<dbReference type="PRINTS" id="PR00190">
    <property type="entry name" value="ACTIN"/>
</dbReference>
<dbReference type="Gene3D" id="2.30.36.70">
    <property type="entry name" value="Actin, Chain A, domain 2"/>
    <property type="match status" value="1"/>
</dbReference>
<comment type="similarity">
    <text evidence="1 2">Belongs to the actin family.</text>
</comment>
<dbReference type="CDD" id="cd13395">
    <property type="entry name" value="ASKHA_NBD_Arp4_ACTL6-like"/>
    <property type="match status" value="1"/>
</dbReference>
<dbReference type="SMART" id="SM00268">
    <property type="entry name" value="ACTIN"/>
    <property type="match status" value="1"/>
</dbReference>
<dbReference type="AlphaFoldDB" id="A0A9N9QN12"/>
<proteinExistence type="inferred from homology"/>
<evidence type="ECO:0000313" key="4">
    <source>
        <dbReference type="Proteomes" id="UP001152799"/>
    </source>
</evidence>
<name>A0A9N9QN12_9CUCU</name>
<dbReference type="Pfam" id="PF00022">
    <property type="entry name" value="Actin"/>
    <property type="match status" value="1"/>
</dbReference>
<dbReference type="InterPro" id="IPR004000">
    <property type="entry name" value="Actin"/>
</dbReference>
<sequence>MFEGGEDIHALIFDPGQYSIRVGYAQEDTPRADIPAVIGVAPEAKSNNTASKPADQLKYYTDTTFLNISRANSEMISYMNNGIIENWNLFEKMLDYCYANVIQSSAENHPVFFTDAPLNPRVKREQLTELMFEKYQVPAMYMATNAALAAFANGKFNALVLDSGASYTTAVPILDGLVINNAVVKSPLAGDYITLKATEMLESMGIDLTPAHLIAMKEVVQDQEKPKFIKKTFTCPPTDSWMKYMTKRTVQDFQQTAIQISATSPSHYEFPTGYNRLFNQQHSQLTEGLFNHETLAVDKIVVTSISKCDLDVQPALYHSVVITGGNSLMKGFTERVEQEVRAKMPAAIKLKVRAVKGTTERRFEAWTGGSILASIGTFQQLWVSKRHYEEVGKHRINTL</sequence>
<organism evidence="3 4">
    <name type="scientific">Ceutorhynchus assimilis</name>
    <name type="common">cabbage seed weevil</name>
    <dbReference type="NCBI Taxonomy" id="467358"/>
    <lineage>
        <taxon>Eukaryota</taxon>
        <taxon>Metazoa</taxon>
        <taxon>Ecdysozoa</taxon>
        <taxon>Arthropoda</taxon>
        <taxon>Hexapoda</taxon>
        <taxon>Insecta</taxon>
        <taxon>Pterygota</taxon>
        <taxon>Neoptera</taxon>
        <taxon>Endopterygota</taxon>
        <taxon>Coleoptera</taxon>
        <taxon>Polyphaga</taxon>
        <taxon>Cucujiformia</taxon>
        <taxon>Curculionidae</taxon>
        <taxon>Ceutorhynchinae</taxon>
        <taxon>Ceutorhynchus</taxon>
    </lineage>
</organism>
<evidence type="ECO:0000313" key="3">
    <source>
        <dbReference type="EMBL" id="CAG9766055.1"/>
    </source>
</evidence>
<evidence type="ECO:0000256" key="1">
    <source>
        <dbReference type="ARBA" id="ARBA00006752"/>
    </source>
</evidence>
<evidence type="ECO:0000256" key="2">
    <source>
        <dbReference type="RuleBase" id="RU000487"/>
    </source>
</evidence>
<protein>
    <submittedName>
        <fullName evidence="3">Uncharacterized protein</fullName>
    </submittedName>
</protein>